<dbReference type="AlphaFoldDB" id="A0A841GHV8"/>
<protein>
    <submittedName>
        <fullName evidence="1">Uncharacterized protein</fullName>
    </submittedName>
</protein>
<dbReference type="RefSeq" id="WP_188025716.1">
    <property type="nucleotide sequence ID" value="NZ_JACHGR010000002.1"/>
</dbReference>
<organism evidence="1 2">
    <name type="scientific">Tolumonas osonensis</name>
    <dbReference type="NCBI Taxonomy" id="675874"/>
    <lineage>
        <taxon>Bacteria</taxon>
        <taxon>Pseudomonadati</taxon>
        <taxon>Pseudomonadota</taxon>
        <taxon>Gammaproteobacteria</taxon>
        <taxon>Aeromonadales</taxon>
        <taxon>Aeromonadaceae</taxon>
        <taxon>Tolumonas</taxon>
    </lineage>
</organism>
<evidence type="ECO:0000313" key="2">
    <source>
        <dbReference type="Proteomes" id="UP000585721"/>
    </source>
</evidence>
<keyword evidence="2" id="KW-1185">Reference proteome</keyword>
<comment type="caution">
    <text evidence="1">The sequence shown here is derived from an EMBL/GenBank/DDBJ whole genome shotgun (WGS) entry which is preliminary data.</text>
</comment>
<evidence type="ECO:0000313" key="1">
    <source>
        <dbReference type="EMBL" id="MBB6054925.1"/>
    </source>
</evidence>
<reference evidence="1 2" key="1">
    <citation type="submission" date="2020-08" db="EMBL/GenBank/DDBJ databases">
        <title>Genomic Encyclopedia of Type Strains, Phase IV (KMG-IV): sequencing the most valuable type-strain genomes for metagenomic binning, comparative biology and taxonomic classification.</title>
        <authorList>
            <person name="Goeker M."/>
        </authorList>
    </citation>
    <scope>NUCLEOTIDE SEQUENCE [LARGE SCALE GENOMIC DNA]</scope>
    <source>
        <strain evidence="1 2">DSM 22975</strain>
    </source>
</reference>
<name>A0A841GHV8_9GAMM</name>
<accession>A0A841GHV8</accession>
<gene>
    <name evidence="1" type="ORF">HNR75_000797</name>
</gene>
<dbReference type="Proteomes" id="UP000585721">
    <property type="component" value="Unassembled WGS sequence"/>
</dbReference>
<proteinExistence type="predicted"/>
<sequence>MQQTDSKYVIYRHVITGSYPVFETNDKKEAIRFIKSIRYHIIKKPPLDSGYYLVIKKKTRIQNNELLNWVKEQKQRRSFWQWLGFS</sequence>
<dbReference type="EMBL" id="JACHGR010000002">
    <property type="protein sequence ID" value="MBB6054925.1"/>
    <property type="molecule type" value="Genomic_DNA"/>
</dbReference>